<evidence type="ECO:0000313" key="4">
    <source>
        <dbReference type="Proteomes" id="UP000663870"/>
    </source>
</evidence>
<evidence type="ECO:0000313" key="2">
    <source>
        <dbReference type="EMBL" id="CAF1189202.1"/>
    </source>
</evidence>
<reference evidence="1" key="1">
    <citation type="submission" date="2021-02" db="EMBL/GenBank/DDBJ databases">
        <authorList>
            <person name="Nowell W R."/>
        </authorList>
    </citation>
    <scope>NUCLEOTIDE SEQUENCE</scope>
</reference>
<accession>A0A814JSD5</accession>
<dbReference type="Proteomes" id="UP000663854">
    <property type="component" value="Unassembled WGS sequence"/>
</dbReference>
<keyword evidence="4" id="KW-1185">Reference proteome</keyword>
<dbReference type="AlphaFoldDB" id="A0A814JSD5"/>
<evidence type="ECO:0000313" key="1">
    <source>
        <dbReference type="EMBL" id="CAF1039688.1"/>
    </source>
</evidence>
<evidence type="ECO:0000313" key="3">
    <source>
        <dbReference type="Proteomes" id="UP000663854"/>
    </source>
</evidence>
<dbReference type="EMBL" id="CAJNOL010000756">
    <property type="protein sequence ID" value="CAF1189202.1"/>
    <property type="molecule type" value="Genomic_DNA"/>
</dbReference>
<dbReference type="EMBL" id="CAJNOH010000436">
    <property type="protein sequence ID" value="CAF1039688.1"/>
    <property type="molecule type" value="Genomic_DNA"/>
</dbReference>
<gene>
    <name evidence="2" type="ORF">JXQ802_LOCUS23778</name>
    <name evidence="1" type="ORF">PYM288_LOCUS16575</name>
</gene>
<sequence>MISSDDVYFSLVTIDNDLPSPAPCLTNSAALPNFLDNFLMECNLLDPDNIDIEIDDLFDGRIEGFDQAQSIIFDGELPNLLEQPIFSSDEHSTASISEVVETIQNDSTVIETSDLHAHSNFISSTQLYQTGQSLKLFISPYPFQRARYQSDLERALHYISTPGNNCIEFEMLNLRRHMPANTSAIMRITRTTIPYGPDRIVCCHPYPLWIKDEHAKVHHSSLLTDITDQIMNNQSIKCKNIIMQRLKQESLKKITGWPIYSSNQLDCNGFYSPDTNKPKTIIENYDLRYSVLHFQIFFVDENQIPYPTDLSCETTPIFEYENEERENLSAICGSEGKRQTKRRQQQKSNTVF</sequence>
<organism evidence="1 3">
    <name type="scientific">Rotaria sordida</name>
    <dbReference type="NCBI Taxonomy" id="392033"/>
    <lineage>
        <taxon>Eukaryota</taxon>
        <taxon>Metazoa</taxon>
        <taxon>Spiralia</taxon>
        <taxon>Gnathifera</taxon>
        <taxon>Rotifera</taxon>
        <taxon>Eurotatoria</taxon>
        <taxon>Bdelloidea</taxon>
        <taxon>Philodinida</taxon>
        <taxon>Philodinidae</taxon>
        <taxon>Rotaria</taxon>
    </lineage>
</organism>
<name>A0A814JSD5_9BILA</name>
<proteinExistence type="predicted"/>
<comment type="caution">
    <text evidence="1">The sequence shown here is derived from an EMBL/GenBank/DDBJ whole genome shotgun (WGS) entry which is preliminary data.</text>
</comment>
<protein>
    <submittedName>
        <fullName evidence="1">Uncharacterized protein</fullName>
    </submittedName>
</protein>
<dbReference type="Proteomes" id="UP000663870">
    <property type="component" value="Unassembled WGS sequence"/>
</dbReference>